<sequence>MFAAVVALVGRHVLLSRPKVLAGWESPREHTMASGELLACLQPQALSPAHIGHYRRGLNLMLLVFGAPCSCGCHCQATEARPGNTLPGLLNPPVGPMEDGSHSEKDVLLSFELLVWSGPRGPGDRHR</sequence>
<reference evidence="1 2" key="1">
    <citation type="journal article" date="2018" name="Sci. Rep.">
        <title>Comparative genomics provides insights into the lifestyle and reveals functional heterogeneity of dark septate endophytic fungi.</title>
        <authorList>
            <person name="Knapp D.G."/>
            <person name="Nemeth J.B."/>
            <person name="Barry K."/>
            <person name="Hainaut M."/>
            <person name="Henrissat B."/>
            <person name="Johnson J."/>
            <person name="Kuo A."/>
            <person name="Lim J.H.P."/>
            <person name="Lipzen A."/>
            <person name="Nolan M."/>
            <person name="Ohm R.A."/>
            <person name="Tamas L."/>
            <person name="Grigoriev I.V."/>
            <person name="Spatafora J.W."/>
            <person name="Nagy L.G."/>
            <person name="Kovacs G.M."/>
        </authorList>
    </citation>
    <scope>NUCLEOTIDE SEQUENCE [LARGE SCALE GENOMIC DNA]</scope>
    <source>
        <strain evidence="1 2">DSE2036</strain>
    </source>
</reference>
<accession>A0A2V1DR47</accession>
<evidence type="ECO:0000313" key="2">
    <source>
        <dbReference type="Proteomes" id="UP000244855"/>
    </source>
</evidence>
<proteinExistence type="predicted"/>
<keyword evidence="2" id="KW-1185">Reference proteome</keyword>
<gene>
    <name evidence="1" type="ORF">DM02DRAFT_671829</name>
</gene>
<dbReference type="Proteomes" id="UP000244855">
    <property type="component" value="Unassembled WGS sequence"/>
</dbReference>
<organism evidence="1 2">
    <name type="scientific">Periconia macrospinosa</name>
    <dbReference type="NCBI Taxonomy" id="97972"/>
    <lineage>
        <taxon>Eukaryota</taxon>
        <taxon>Fungi</taxon>
        <taxon>Dikarya</taxon>
        <taxon>Ascomycota</taxon>
        <taxon>Pezizomycotina</taxon>
        <taxon>Dothideomycetes</taxon>
        <taxon>Pleosporomycetidae</taxon>
        <taxon>Pleosporales</taxon>
        <taxon>Massarineae</taxon>
        <taxon>Periconiaceae</taxon>
        <taxon>Periconia</taxon>
    </lineage>
</organism>
<evidence type="ECO:0000313" key="1">
    <source>
        <dbReference type="EMBL" id="PVI00733.1"/>
    </source>
</evidence>
<name>A0A2V1DR47_9PLEO</name>
<dbReference type="EMBL" id="KZ805369">
    <property type="protein sequence ID" value="PVI00733.1"/>
    <property type="molecule type" value="Genomic_DNA"/>
</dbReference>
<dbReference type="AlphaFoldDB" id="A0A2V1DR47"/>
<protein>
    <submittedName>
        <fullName evidence="1">Uncharacterized protein</fullName>
    </submittedName>
</protein>